<evidence type="ECO:0000259" key="6">
    <source>
        <dbReference type="Pfam" id="PF02016"/>
    </source>
</evidence>
<protein>
    <submittedName>
        <fullName evidence="8">LD-carboxypeptidase</fullName>
    </submittedName>
</protein>
<name>A0ABS5XVD3_9MICO</name>
<dbReference type="CDD" id="cd07025">
    <property type="entry name" value="Peptidase_S66"/>
    <property type="match status" value="1"/>
</dbReference>
<dbReference type="InterPro" id="IPR027461">
    <property type="entry name" value="Carboxypeptidase_A_C_sf"/>
</dbReference>
<dbReference type="EMBL" id="JAFLHG010000008">
    <property type="protein sequence ID" value="MBT8798376.1"/>
    <property type="molecule type" value="Genomic_DNA"/>
</dbReference>
<dbReference type="PANTHER" id="PTHR30237:SF2">
    <property type="entry name" value="MUREIN TETRAPEPTIDE CARBOXYPEPTIDASE"/>
    <property type="match status" value="1"/>
</dbReference>
<evidence type="ECO:0000259" key="7">
    <source>
        <dbReference type="Pfam" id="PF17676"/>
    </source>
</evidence>
<dbReference type="InterPro" id="IPR003507">
    <property type="entry name" value="S66_fam"/>
</dbReference>
<organism evidence="8 9">
    <name type="scientific">Microbacterium flavum</name>
    <dbReference type="NCBI Taxonomy" id="415216"/>
    <lineage>
        <taxon>Bacteria</taxon>
        <taxon>Bacillati</taxon>
        <taxon>Actinomycetota</taxon>
        <taxon>Actinomycetes</taxon>
        <taxon>Micrococcales</taxon>
        <taxon>Microbacteriaceae</taxon>
        <taxon>Microbacterium</taxon>
    </lineage>
</organism>
<dbReference type="Pfam" id="PF02016">
    <property type="entry name" value="Peptidase_S66"/>
    <property type="match status" value="1"/>
</dbReference>
<dbReference type="RefSeq" id="WP_215487712.1">
    <property type="nucleotide sequence ID" value="NZ_BAAAPJ010000006.1"/>
</dbReference>
<comment type="similarity">
    <text evidence="1">Belongs to the peptidase S66 family.</text>
</comment>
<dbReference type="InterPro" id="IPR027478">
    <property type="entry name" value="LdcA_N"/>
</dbReference>
<keyword evidence="3" id="KW-0645">Protease</keyword>
<accession>A0ABS5XVD3</accession>
<keyword evidence="2" id="KW-0121">Carboxypeptidase</keyword>
<evidence type="ECO:0000313" key="9">
    <source>
        <dbReference type="Proteomes" id="UP000740605"/>
    </source>
</evidence>
<comment type="caution">
    <text evidence="8">The sequence shown here is derived from an EMBL/GenBank/DDBJ whole genome shotgun (WGS) entry which is preliminary data.</text>
</comment>
<dbReference type="SUPFAM" id="SSF52317">
    <property type="entry name" value="Class I glutamine amidotransferase-like"/>
    <property type="match status" value="1"/>
</dbReference>
<dbReference type="Proteomes" id="UP000740605">
    <property type="component" value="Unassembled WGS sequence"/>
</dbReference>
<dbReference type="SUPFAM" id="SSF141986">
    <property type="entry name" value="LD-carboxypeptidase A C-terminal domain-like"/>
    <property type="match status" value="1"/>
</dbReference>
<feature type="domain" description="LD-carboxypeptidase N-terminal" evidence="6">
    <location>
        <begin position="2"/>
        <end position="123"/>
    </location>
</feature>
<dbReference type="PIRSF" id="PIRSF028757">
    <property type="entry name" value="LD-carboxypeptidase"/>
    <property type="match status" value="1"/>
</dbReference>
<dbReference type="Pfam" id="PF17676">
    <property type="entry name" value="Peptidase_S66C"/>
    <property type="match status" value="1"/>
</dbReference>
<sequence>MITPSGPGKAEQIEQGVQYYRDWGLEVVVGAHVLEPHPPRAPYLAGVDDSRRRDLVDAWLDPDIDAVIALGGGYGAMRLLDEIDWGVLSSAALRRDGRPKLLTGSSDITALHEALRFHVGGPTLFCPMAGNRVFLDSAAIRDDVHRWLFEPWRGRRISKPATAVLSPGRARGTVTGGCLALLAGALGSPESTGDHRGILILEDVDEEIYRLDGFLLALQRAGRFDQATGIALGSWQGCTPVDGVRPLMDEFFADRGIPVLGDVGFGHDPHAVSMPLNVDAELVAEEASAWIEIDGGGA</sequence>
<dbReference type="InterPro" id="IPR040449">
    <property type="entry name" value="Peptidase_S66_N"/>
</dbReference>
<evidence type="ECO:0000256" key="1">
    <source>
        <dbReference type="ARBA" id="ARBA00010233"/>
    </source>
</evidence>
<keyword evidence="9" id="KW-1185">Reference proteome</keyword>
<dbReference type="Gene3D" id="3.40.50.10740">
    <property type="entry name" value="Class I glutamine amidotransferase-like"/>
    <property type="match status" value="1"/>
</dbReference>
<keyword evidence="4" id="KW-0378">Hydrolase</keyword>
<proteinExistence type="inferred from homology"/>
<dbReference type="Gene3D" id="3.50.30.60">
    <property type="entry name" value="LD-carboxypeptidase A C-terminal domain-like"/>
    <property type="match status" value="1"/>
</dbReference>
<evidence type="ECO:0000256" key="4">
    <source>
        <dbReference type="ARBA" id="ARBA00022801"/>
    </source>
</evidence>
<feature type="domain" description="LD-carboxypeptidase C-terminal" evidence="7">
    <location>
        <begin position="171"/>
        <end position="282"/>
    </location>
</feature>
<dbReference type="InterPro" id="IPR029062">
    <property type="entry name" value="Class_I_gatase-like"/>
</dbReference>
<keyword evidence="5" id="KW-0720">Serine protease</keyword>
<evidence type="ECO:0000256" key="3">
    <source>
        <dbReference type="ARBA" id="ARBA00022670"/>
    </source>
</evidence>
<evidence type="ECO:0000313" key="8">
    <source>
        <dbReference type="EMBL" id="MBT8798376.1"/>
    </source>
</evidence>
<evidence type="ECO:0000256" key="2">
    <source>
        <dbReference type="ARBA" id="ARBA00022645"/>
    </source>
</evidence>
<dbReference type="PANTHER" id="PTHR30237">
    <property type="entry name" value="MURAMOYLTETRAPEPTIDE CARBOXYPEPTIDASE"/>
    <property type="match status" value="1"/>
</dbReference>
<gene>
    <name evidence="8" type="ORF">J0P97_09865</name>
</gene>
<evidence type="ECO:0000256" key="5">
    <source>
        <dbReference type="ARBA" id="ARBA00022825"/>
    </source>
</evidence>
<dbReference type="InterPro" id="IPR040921">
    <property type="entry name" value="Peptidase_S66C"/>
</dbReference>
<reference evidence="8 9" key="1">
    <citation type="submission" date="2021-03" db="EMBL/GenBank/DDBJ databases">
        <title>Microbacterium pauli sp. nov., isolated from microfiltered milk.</title>
        <authorList>
            <person name="Bellassi P."/>
            <person name="Fontana A."/>
            <person name="Callegari M.L."/>
            <person name="Lorenzo M."/>
            <person name="Cappa F."/>
        </authorList>
    </citation>
    <scope>NUCLEOTIDE SEQUENCE [LARGE SCALE GENOMIC DNA]</scope>
    <source>
        <strain evidence="8 9">DSM 18909</strain>
    </source>
</reference>